<dbReference type="InterPro" id="IPR029016">
    <property type="entry name" value="GAF-like_dom_sf"/>
</dbReference>
<dbReference type="EMBL" id="UOEI01000522">
    <property type="protein sequence ID" value="VAW07335.1"/>
    <property type="molecule type" value="Genomic_DNA"/>
</dbReference>
<evidence type="ECO:0000256" key="3">
    <source>
        <dbReference type="ARBA" id="ARBA00023016"/>
    </source>
</evidence>
<evidence type="ECO:0000313" key="6">
    <source>
        <dbReference type="EMBL" id="VAW07335.1"/>
    </source>
</evidence>
<evidence type="ECO:0000256" key="4">
    <source>
        <dbReference type="ARBA" id="ARBA00023163"/>
    </source>
</evidence>
<dbReference type="Gene3D" id="3.30.390.60">
    <property type="entry name" value="Heat-inducible transcription repressor hrca homolog, domain 3"/>
    <property type="match status" value="1"/>
</dbReference>
<dbReference type="PIRSF" id="PIRSF005485">
    <property type="entry name" value="HrcA"/>
    <property type="match status" value="1"/>
</dbReference>
<dbReference type="GO" id="GO:0045892">
    <property type="term" value="P:negative regulation of DNA-templated transcription"/>
    <property type="evidence" value="ECO:0007669"/>
    <property type="project" value="TreeGrafter"/>
</dbReference>
<reference evidence="6" key="1">
    <citation type="submission" date="2018-06" db="EMBL/GenBank/DDBJ databases">
        <authorList>
            <person name="Zhirakovskaya E."/>
        </authorList>
    </citation>
    <scope>NUCLEOTIDE SEQUENCE</scope>
</reference>
<keyword evidence="3" id="KW-0346">Stress response</keyword>
<dbReference type="InterPro" id="IPR002571">
    <property type="entry name" value="HrcA"/>
</dbReference>
<dbReference type="Pfam" id="PF01628">
    <property type="entry name" value="HrcA"/>
    <property type="match status" value="1"/>
</dbReference>
<evidence type="ECO:0000256" key="1">
    <source>
        <dbReference type="ARBA" id="ARBA00022491"/>
    </source>
</evidence>
<dbReference type="HAMAP" id="MF_00081">
    <property type="entry name" value="HrcA"/>
    <property type="match status" value="1"/>
</dbReference>
<dbReference type="NCBIfam" id="TIGR00331">
    <property type="entry name" value="hrcA"/>
    <property type="match status" value="1"/>
</dbReference>
<dbReference type="Gene3D" id="1.10.10.10">
    <property type="entry name" value="Winged helix-like DNA-binding domain superfamily/Winged helix DNA-binding domain"/>
    <property type="match status" value="1"/>
</dbReference>
<organism evidence="6">
    <name type="scientific">hydrothermal vent metagenome</name>
    <dbReference type="NCBI Taxonomy" id="652676"/>
    <lineage>
        <taxon>unclassified sequences</taxon>
        <taxon>metagenomes</taxon>
        <taxon>ecological metagenomes</taxon>
    </lineage>
</organism>
<evidence type="ECO:0000259" key="5">
    <source>
        <dbReference type="Pfam" id="PF01628"/>
    </source>
</evidence>
<dbReference type="SUPFAM" id="SSF55781">
    <property type="entry name" value="GAF domain-like"/>
    <property type="match status" value="1"/>
</dbReference>
<dbReference type="PANTHER" id="PTHR34824:SF1">
    <property type="entry name" value="HEAT-INDUCIBLE TRANSCRIPTION REPRESSOR HRCA"/>
    <property type="match status" value="1"/>
</dbReference>
<keyword evidence="2" id="KW-0805">Transcription regulation</keyword>
<proteinExistence type="inferred from homology"/>
<evidence type="ECO:0000256" key="2">
    <source>
        <dbReference type="ARBA" id="ARBA00023015"/>
    </source>
</evidence>
<accession>A0A3B0SNF0</accession>
<dbReference type="Gene3D" id="3.30.450.40">
    <property type="match status" value="1"/>
</dbReference>
<dbReference type="InterPro" id="IPR023120">
    <property type="entry name" value="WHTH_transcript_rep_HrcA_IDD"/>
</dbReference>
<name>A0A3B0SNF0_9ZZZZ</name>
<dbReference type="SUPFAM" id="SSF46785">
    <property type="entry name" value="Winged helix' DNA-binding domain"/>
    <property type="match status" value="1"/>
</dbReference>
<dbReference type="InterPro" id="IPR021153">
    <property type="entry name" value="HrcA_C"/>
</dbReference>
<gene>
    <name evidence="6" type="ORF">MNBD_ACTINO01-505</name>
</gene>
<dbReference type="PANTHER" id="PTHR34824">
    <property type="entry name" value="HEAT-INDUCIBLE TRANSCRIPTION REPRESSOR HRCA"/>
    <property type="match status" value="1"/>
</dbReference>
<dbReference type="GO" id="GO:0003677">
    <property type="term" value="F:DNA binding"/>
    <property type="evidence" value="ECO:0007669"/>
    <property type="project" value="InterPro"/>
</dbReference>
<sequence length="332" mass="36201">MLDDRKSRVLKALVEEYIRTGEPVSSQTVLARSGLDVSSATVRNDLARLESYGFVAQPHTSAGRLPTHQGYRFYVDHLSPVKLREATRGQIDEFFREVYNQISEMLRESSTLVSELTKYPAVVVGPGASSDVIQEIRLVPLGGSTVLVVAIAENGRVHQEYVDVGTDVSAEMLEEAERLVSAAFHGHSLESPETDGLKRSDLPEVVKRIIAPISEQLAATRSTEREVYVGGTSRMAALWNDLTMVRHLLKTLDEEAALIDLMSGESTGTNVRFGSDLGDESDLAIITATYETPSGAMGKVGVIGPMRMNYRRAIKVVEEVSDGLEENFGGSG</sequence>
<keyword evidence="1" id="KW-0678">Repressor</keyword>
<dbReference type="InterPro" id="IPR036390">
    <property type="entry name" value="WH_DNA-bd_sf"/>
</dbReference>
<protein>
    <submittedName>
        <fullName evidence="6">Heat-inducible transcription repressor HrcA</fullName>
    </submittedName>
</protein>
<dbReference type="InterPro" id="IPR036388">
    <property type="entry name" value="WH-like_DNA-bd_sf"/>
</dbReference>
<feature type="domain" description="Heat-inducible transcription repressor HrcA C-terminal" evidence="5">
    <location>
        <begin position="104"/>
        <end position="314"/>
    </location>
</feature>
<keyword evidence="4" id="KW-0804">Transcription</keyword>
<dbReference type="AlphaFoldDB" id="A0A3B0SNF0"/>